<protein>
    <submittedName>
        <fullName evidence="7">Tol-pal system protein YbgF</fullName>
    </submittedName>
</protein>
<keyword evidence="1" id="KW-0677">Repeat</keyword>
<feature type="repeat" description="TPR" evidence="3">
    <location>
        <begin position="605"/>
        <end position="638"/>
    </location>
</feature>
<dbReference type="PROSITE" id="PS50005">
    <property type="entry name" value="TPR"/>
    <property type="match status" value="7"/>
</dbReference>
<evidence type="ECO:0000256" key="4">
    <source>
        <dbReference type="SAM" id="Coils"/>
    </source>
</evidence>
<proteinExistence type="predicted"/>
<feature type="domain" description="Ancillary SecYEG translocon subunit/Cell division coordinator CpoB TPR" evidence="6">
    <location>
        <begin position="270"/>
        <end position="350"/>
    </location>
</feature>
<feature type="repeat" description="TPR" evidence="3">
    <location>
        <begin position="494"/>
        <end position="527"/>
    </location>
</feature>
<feature type="repeat" description="TPR" evidence="3">
    <location>
        <begin position="109"/>
        <end position="142"/>
    </location>
</feature>
<evidence type="ECO:0000256" key="2">
    <source>
        <dbReference type="ARBA" id="ARBA00022803"/>
    </source>
</evidence>
<dbReference type="Pfam" id="PF13432">
    <property type="entry name" value="TPR_16"/>
    <property type="match status" value="4"/>
</dbReference>
<dbReference type="PANTHER" id="PTHR45586">
    <property type="entry name" value="TPR REPEAT-CONTAINING PROTEIN PA4667"/>
    <property type="match status" value="1"/>
</dbReference>
<dbReference type="InterPro" id="IPR011990">
    <property type="entry name" value="TPR-like_helical_dom_sf"/>
</dbReference>
<dbReference type="Proteomes" id="UP000316095">
    <property type="component" value="Unassembled WGS sequence"/>
</dbReference>
<dbReference type="Pfam" id="PF13181">
    <property type="entry name" value="TPR_8"/>
    <property type="match status" value="1"/>
</dbReference>
<feature type="signal peptide" evidence="5">
    <location>
        <begin position="1"/>
        <end position="32"/>
    </location>
</feature>
<evidence type="ECO:0000259" key="6">
    <source>
        <dbReference type="Pfam" id="PF09976"/>
    </source>
</evidence>
<evidence type="ECO:0000256" key="3">
    <source>
        <dbReference type="PROSITE-ProRule" id="PRU00339"/>
    </source>
</evidence>
<dbReference type="EMBL" id="SJPG01000001">
    <property type="protein sequence ID" value="TWT62797.1"/>
    <property type="molecule type" value="Genomic_DNA"/>
</dbReference>
<keyword evidence="8" id="KW-1185">Reference proteome</keyword>
<comment type="caution">
    <text evidence="7">The sequence shown here is derived from an EMBL/GenBank/DDBJ whole genome shotgun (WGS) entry which is preliminary data.</text>
</comment>
<feature type="chain" id="PRO_5022877201" evidence="5">
    <location>
        <begin position="33"/>
        <end position="1055"/>
    </location>
</feature>
<feature type="repeat" description="TPR" evidence="3">
    <location>
        <begin position="568"/>
        <end position="601"/>
    </location>
</feature>
<dbReference type="RefSeq" id="WP_165441818.1">
    <property type="nucleotide sequence ID" value="NZ_SJPG01000001.1"/>
</dbReference>
<dbReference type="Pfam" id="PF09976">
    <property type="entry name" value="TPR_21"/>
    <property type="match status" value="1"/>
</dbReference>
<reference evidence="7 8" key="1">
    <citation type="submission" date="2019-02" db="EMBL/GenBank/DDBJ databases">
        <title>Deep-cultivation of Planctomycetes and their phenomic and genomic characterization uncovers novel biology.</title>
        <authorList>
            <person name="Wiegand S."/>
            <person name="Jogler M."/>
            <person name="Boedeker C."/>
            <person name="Pinto D."/>
            <person name="Vollmers J."/>
            <person name="Rivas-Marin E."/>
            <person name="Kohn T."/>
            <person name="Peeters S.H."/>
            <person name="Heuer A."/>
            <person name="Rast P."/>
            <person name="Oberbeckmann S."/>
            <person name="Bunk B."/>
            <person name="Jeske O."/>
            <person name="Meyerdierks A."/>
            <person name="Storesund J.E."/>
            <person name="Kallscheuer N."/>
            <person name="Luecker S."/>
            <person name="Lage O.M."/>
            <person name="Pohl T."/>
            <person name="Merkel B.J."/>
            <person name="Hornburger P."/>
            <person name="Mueller R.-W."/>
            <person name="Bruemmer F."/>
            <person name="Labrenz M."/>
            <person name="Spormann A.M."/>
            <person name="Op Den Camp H."/>
            <person name="Overmann J."/>
            <person name="Amann R."/>
            <person name="Jetten M.S.M."/>
            <person name="Mascher T."/>
            <person name="Medema M.H."/>
            <person name="Devos D.P."/>
            <person name="Kaster A.-K."/>
            <person name="Ovreas L."/>
            <person name="Rohde M."/>
            <person name="Galperin M.Y."/>
            <person name="Jogler C."/>
        </authorList>
    </citation>
    <scope>NUCLEOTIDE SEQUENCE [LARGE SCALE GENOMIC DNA]</scope>
    <source>
        <strain evidence="7 8">Pan54</strain>
    </source>
</reference>
<dbReference type="SUPFAM" id="SSF48452">
    <property type="entry name" value="TPR-like"/>
    <property type="match status" value="6"/>
</dbReference>
<dbReference type="Pfam" id="PF13174">
    <property type="entry name" value="TPR_6"/>
    <property type="match status" value="3"/>
</dbReference>
<dbReference type="Pfam" id="PF13424">
    <property type="entry name" value="TPR_12"/>
    <property type="match status" value="1"/>
</dbReference>
<sequence length="1055" mass="120202" precursor="true">MSSRWTRAICFHLTLLVFTSSFLLTRTAPAIAAPADDDYTLGLTLYGQKRWDLASETFRNYLKAYPDHSKAPLAKLYLAQSLINQEDYKNAREILQGFLKAHPQNKNKAQAMYRIAECSYFLNDYPTAISDFEAFLKQAPNDQLVEWALPYLADAYLRTGKYEQAQMMFEQSLDKFSKGRFVEDSQFGLARSLELQNQIEPAIVQYQKLINNPDSQRMEESLFNVGMLYFQQKNYQNAAETFTKLSSLNPSGKLIALSHLNAGYAYFSLGEWEKAIDQFSAADQSEQYRESARFWIAQTYKSSGDLAKSEQALQTLLQQSKDAELRPKILYQLADSRFQLRNYDGALTLFLDYQKQFPKGESVIDAWLSSMECCLLTNRLGQGWALSEQKPDVELTPRQNDEQTLLQCRLLAAADSETDPLPSSLGDRDTRLRKALPLLTQILDRMPANEQLFTQQARYQTSRIAQELGDNALAVNALEPITLGLSDQSQLQLPESWLLLANSQYELGNYEEALSALNQFESLSQDKDSLAQAYIVRINVLIKMNRLDDASASLAKLQQSDLAPLVITEATFQLAEMNYARQNWEEAQKQYQQILQLKLDDEWTIKSLSALGWSYFEDGKFDEAVASFEKLKKQFPNAKQVAADAGYMQGMALLKANQNLKAAEAFMQTAQSFRSSEETTQGNELHHLAYRAAREAARTYRDLNEVDKSAEAYRLAYKELRKQPETRNQNLDKLLDEWALLHYENEEYAKADEVFEILIRETPKSDRADDAQLSLAESDYINGDLASARTRFEKLIGDSTSDPYVKTRSLYQLVMIAGTQKDSAAVEKFSEEYLKAANGQTAGLNEIGEIESQLIQLYLEQDQLEEAEKQLTELKARVANLDKSDRPEWYPRIYVMTGEIARRQKKYDVVQEALEEVRQEYPQSAEREQVEVIAGRTQIAQANFAEAEKQFRAVLDRAAGNKTLAAAQSQFYLAETALIQKNYPLAIKEYIRMAILFPGFPDLQSAALYQAGQCDEVQGNVEQAIQNYENLIRLYPESEFSKKAEERVQILKASN</sequence>
<keyword evidence="5" id="KW-0732">Signal</keyword>
<dbReference type="SMART" id="SM00028">
    <property type="entry name" value="TPR"/>
    <property type="match status" value="14"/>
</dbReference>
<dbReference type="InterPro" id="IPR019734">
    <property type="entry name" value="TPR_rpt"/>
</dbReference>
<keyword evidence="2 3" id="KW-0802">TPR repeat</keyword>
<feature type="repeat" description="TPR" evidence="3">
    <location>
        <begin position="219"/>
        <end position="252"/>
    </location>
</feature>
<evidence type="ECO:0000256" key="1">
    <source>
        <dbReference type="ARBA" id="ARBA00022737"/>
    </source>
</evidence>
<evidence type="ECO:0000313" key="7">
    <source>
        <dbReference type="EMBL" id="TWT62797.1"/>
    </source>
</evidence>
<dbReference type="InterPro" id="IPR051012">
    <property type="entry name" value="CellSynth/LPSAsmb/PSIAsmb"/>
</dbReference>
<dbReference type="AlphaFoldDB" id="A0A5C5XI66"/>
<name>A0A5C5XI66_9PLAN</name>
<organism evidence="7 8">
    <name type="scientific">Rubinisphaera italica</name>
    <dbReference type="NCBI Taxonomy" id="2527969"/>
    <lineage>
        <taxon>Bacteria</taxon>
        <taxon>Pseudomonadati</taxon>
        <taxon>Planctomycetota</taxon>
        <taxon>Planctomycetia</taxon>
        <taxon>Planctomycetales</taxon>
        <taxon>Planctomycetaceae</taxon>
        <taxon>Rubinisphaera</taxon>
    </lineage>
</organism>
<evidence type="ECO:0000256" key="5">
    <source>
        <dbReference type="SAM" id="SignalP"/>
    </source>
</evidence>
<dbReference type="PANTHER" id="PTHR45586:SF1">
    <property type="entry name" value="LIPOPOLYSACCHARIDE ASSEMBLY PROTEIN B"/>
    <property type="match status" value="1"/>
</dbReference>
<feature type="repeat" description="TPR" evidence="3">
    <location>
        <begin position="1005"/>
        <end position="1038"/>
    </location>
</feature>
<keyword evidence="4" id="KW-0175">Coiled coil</keyword>
<feature type="coiled-coil region" evidence="4">
    <location>
        <begin position="847"/>
        <end position="920"/>
    </location>
</feature>
<feature type="repeat" description="TPR" evidence="3">
    <location>
        <begin position="256"/>
        <end position="289"/>
    </location>
</feature>
<accession>A0A5C5XI66</accession>
<dbReference type="Gene3D" id="1.25.40.10">
    <property type="entry name" value="Tetratricopeptide repeat domain"/>
    <property type="match status" value="9"/>
</dbReference>
<evidence type="ECO:0000313" key="8">
    <source>
        <dbReference type="Proteomes" id="UP000316095"/>
    </source>
</evidence>
<gene>
    <name evidence="7" type="ORF">Pan54_35430</name>
</gene>
<dbReference type="InterPro" id="IPR018704">
    <property type="entry name" value="SecYEG/CpoB_TPR"/>
</dbReference>